<dbReference type="EMBL" id="CP144519">
    <property type="protein sequence ID" value="WWC66535.1"/>
    <property type="molecule type" value="Genomic_DNA"/>
</dbReference>
<gene>
    <name evidence="7" type="ORF">I206_00889</name>
    <name evidence="8" type="ORF">I206_100438</name>
</gene>
<dbReference type="PANTHER" id="PTHR12010:SF2">
    <property type="entry name" value="40S RIBOSOMAL PROTEIN S29"/>
    <property type="match status" value="1"/>
</dbReference>
<dbReference type="GO" id="GO:0003735">
    <property type="term" value="F:structural constituent of ribosome"/>
    <property type="evidence" value="ECO:0007669"/>
    <property type="project" value="InterPro"/>
</dbReference>
<dbReference type="Gene3D" id="4.10.830.10">
    <property type="entry name" value="30s Ribosomal Protein S14, Chain N"/>
    <property type="match status" value="1"/>
</dbReference>
<reference evidence="8" key="2">
    <citation type="submission" date="2013-07" db="EMBL/GenBank/DDBJ databases">
        <authorList>
            <consortium name="The Broad Institute Genome Sequencing Platform"/>
            <person name="Cuomo C."/>
            <person name="Litvintseva A."/>
            <person name="Chen Y."/>
            <person name="Heitman J."/>
            <person name="Sun S."/>
            <person name="Springer D."/>
            <person name="Dromer F."/>
            <person name="Young S.K."/>
            <person name="Zeng Q."/>
            <person name="Gargeya S."/>
            <person name="Fitzgerald M."/>
            <person name="Abouelleil A."/>
            <person name="Alvarado L."/>
            <person name="Berlin A.M."/>
            <person name="Chapman S.B."/>
            <person name="Dewar J."/>
            <person name="Goldberg J."/>
            <person name="Griggs A."/>
            <person name="Gujja S."/>
            <person name="Hansen M."/>
            <person name="Howarth C."/>
            <person name="Imamovic A."/>
            <person name="Larimer J."/>
            <person name="McCowan C."/>
            <person name="Murphy C."/>
            <person name="Pearson M."/>
            <person name="Priest M."/>
            <person name="Roberts A."/>
            <person name="Saif S."/>
            <person name="Shea T."/>
            <person name="Sykes S."/>
            <person name="Wortman J."/>
            <person name="Nusbaum C."/>
            <person name="Birren B."/>
        </authorList>
    </citation>
    <scope>NUCLEOTIDE SEQUENCE</scope>
    <source>
        <strain evidence="8">CBS 10737</strain>
    </source>
</reference>
<dbReference type="GO" id="GO:0022627">
    <property type="term" value="C:cytosolic small ribosomal subunit"/>
    <property type="evidence" value="ECO:0007669"/>
    <property type="project" value="TreeGrafter"/>
</dbReference>
<dbReference type="GO" id="GO:0008270">
    <property type="term" value="F:zinc ion binding"/>
    <property type="evidence" value="ECO:0007669"/>
    <property type="project" value="InterPro"/>
</dbReference>
<dbReference type="InterPro" id="IPR001209">
    <property type="entry name" value="Ribosomal_uS14"/>
</dbReference>
<dbReference type="PANTHER" id="PTHR12010">
    <property type="entry name" value="40S RIBOSOMAL PROTEIN S29"/>
    <property type="match status" value="1"/>
</dbReference>
<dbReference type="Proteomes" id="UP000094020">
    <property type="component" value="Chromosome 1"/>
</dbReference>
<proteinExistence type="inferred from homology"/>
<dbReference type="InterPro" id="IPR043140">
    <property type="entry name" value="Ribosomal_uS14_sf"/>
</dbReference>
<evidence type="ECO:0000256" key="6">
    <source>
        <dbReference type="SAM" id="MobiDB-lite"/>
    </source>
</evidence>
<evidence type="ECO:0000256" key="4">
    <source>
        <dbReference type="ARBA" id="ARBA00022980"/>
    </source>
</evidence>
<dbReference type="EMBL" id="KI894007">
    <property type="protein sequence ID" value="OCF53584.1"/>
    <property type="molecule type" value="Genomic_DNA"/>
</dbReference>
<dbReference type="PROSITE" id="PS00527">
    <property type="entry name" value="RIBOSOMAL_S14"/>
    <property type="match status" value="1"/>
</dbReference>
<keyword evidence="4 7" id="KW-0689">Ribosomal protein</keyword>
<keyword evidence="9" id="KW-1185">Reference proteome</keyword>
<evidence type="ECO:0000256" key="3">
    <source>
        <dbReference type="ARBA" id="ARBA00022833"/>
    </source>
</evidence>
<keyword evidence="5" id="KW-0687">Ribonucleoprotein</keyword>
<keyword evidence="3" id="KW-0862">Zinc</keyword>
<dbReference type="GeneID" id="30169258"/>
<protein>
    <submittedName>
        <fullName evidence="7">40S ribosomal protein S29</fullName>
    </submittedName>
</protein>
<dbReference type="Pfam" id="PF00253">
    <property type="entry name" value="Ribosomal_S14"/>
    <property type="match status" value="1"/>
</dbReference>
<dbReference type="OrthoDB" id="2565333at2759"/>
<reference evidence="8" key="4">
    <citation type="submission" date="2024-02" db="EMBL/GenBank/DDBJ databases">
        <title>Comparative genomics of Cryptococcus and Kwoniella reveals pathogenesis evolution and contrasting modes of karyotype evolution via chromosome fusion or intercentromeric recombination.</title>
        <authorList>
            <person name="Coelho M.A."/>
            <person name="David-Palma M."/>
            <person name="Shea T."/>
            <person name="Bowers K."/>
            <person name="McGinley-Smith S."/>
            <person name="Mohammad A.W."/>
            <person name="Gnirke A."/>
            <person name="Yurkov A.M."/>
            <person name="Nowrousian M."/>
            <person name="Sun S."/>
            <person name="Cuomo C.A."/>
            <person name="Heitman J."/>
        </authorList>
    </citation>
    <scope>NUCLEOTIDE SEQUENCE</scope>
    <source>
        <strain evidence="8">CBS 10737</strain>
    </source>
</reference>
<dbReference type="InterPro" id="IPR039744">
    <property type="entry name" value="RIbosomal_uS14_euk_arc"/>
</dbReference>
<organism evidence="7">
    <name type="scientific">Kwoniella pini CBS 10737</name>
    <dbReference type="NCBI Taxonomy" id="1296096"/>
    <lineage>
        <taxon>Eukaryota</taxon>
        <taxon>Fungi</taxon>
        <taxon>Dikarya</taxon>
        <taxon>Basidiomycota</taxon>
        <taxon>Agaricomycotina</taxon>
        <taxon>Tremellomycetes</taxon>
        <taxon>Tremellales</taxon>
        <taxon>Cryptococcaceae</taxon>
        <taxon>Kwoniella</taxon>
    </lineage>
</organism>
<comment type="similarity">
    <text evidence="2">Belongs to the universal ribosomal protein uS14 family.</text>
</comment>
<evidence type="ECO:0000256" key="1">
    <source>
        <dbReference type="ARBA" id="ARBA00001947"/>
    </source>
</evidence>
<comment type="cofactor">
    <cofactor evidence="1">
        <name>Zn(2+)</name>
        <dbReference type="ChEBI" id="CHEBI:29105"/>
    </cofactor>
</comment>
<feature type="region of interest" description="Disordered" evidence="6">
    <location>
        <begin position="1"/>
        <end position="24"/>
    </location>
</feature>
<evidence type="ECO:0000313" key="9">
    <source>
        <dbReference type="Proteomes" id="UP000094020"/>
    </source>
</evidence>
<sequence>MFPQRYQATKTIPDASSSSSSKKRLSSFSSSSTLIDSKPNPHLKFEDIHKIEILHQICAFEHIFQEFFAILDELIKPAIRATFKIHYNRQQLFINPFTKTIAKRIDNETELKYMTRRITDSQRQFKGNLVPEYWLKKIEKNFLSALSNTQIHLRSILEFDNQVGLFTRPMLKKSEISLKGIEFVLFSFPDGVDDPKELGFNDALTFTYEQFDHKDVLALGLGMARAINHRCNANIYWKFPTQLTEIKNTSIKGILCSIGKLRILDNHLQPDQQLFAFYSEKFGMLMEISTINENQRWHLHSRESSPSPRLPSLLPEAGLELHSSSDSTEIRTPPHIPDSKAYHCDVYTRKSSRKVASISDYKQQSFNLPREVIHRKSIAQRIYLDPDTDEDPEESSTLSVSYPIPLSNLPISKKRSRVISSPESDLAEIRDVQFRSTTQDQSNAAVIDTRKGYSFDEPITIDIDYIEYEEDITNIQSSSNSLLAAVVDEVIDQSSKHISNEVRYTSCSYTKSNSPGFLVDETAITTLQVSERDVKICKRYMPDLKNRLKRFERAVEGFKRDKKRYQEWDDRWKRAHSNVWFSRPRNYGKGSRQCRVCAHQAGLIRKWGLDMCRQCFREKSKQIGFYKVS</sequence>
<evidence type="ECO:0000313" key="7">
    <source>
        <dbReference type="EMBL" id="OCF53584.1"/>
    </source>
</evidence>
<dbReference type="AlphaFoldDB" id="A0A1B9IDT2"/>
<dbReference type="NCBIfam" id="NF004424">
    <property type="entry name" value="PRK05766.1"/>
    <property type="match status" value="1"/>
</dbReference>
<name>A0A1B9IDT2_9TREE</name>
<reference evidence="7" key="1">
    <citation type="submission" date="2013-07" db="EMBL/GenBank/DDBJ databases">
        <title>The Genome Sequence of Cryptococcus pinus CBS10737.</title>
        <authorList>
            <consortium name="The Broad Institute Genome Sequencing Platform"/>
            <person name="Cuomo C."/>
            <person name="Litvintseva A."/>
            <person name="Chen Y."/>
            <person name="Heitman J."/>
            <person name="Sun S."/>
            <person name="Springer D."/>
            <person name="Dromer F."/>
            <person name="Young S.K."/>
            <person name="Zeng Q."/>
            <person name="Gargeya S."/>
            <person name="Fitzgerald M."/>
            <person name="Abouelleil A."/>
            <person name="Alvarado L."/>
            <person name="Berlin A.M."/>
            <person name="Chapman S.B."/>
            <person name="Dewar J."/>
            <person name="Goldberg J."/>
            <person name="Griggs A."/>
            <person name="Gujja S."/>
            <person name="Hansen M."/>
            <person name="Howarth C."/>
            <person name="Imamovic A."/>
            <person name="Larimer J."/>
            <person name="McCowan C."/>
            <person name="Murphy C."/>
            <person name="Pearson M."/>
            <person name="Priest M."/>
            <person name="Roberts A."/>
            <person name="Saif S."/>
            <person name="Shea T."/>
            <person name="Sykes S."/>
            <person name="Wortman J."/>
            <person name="Nusbaum C."/>
            <person name="Birren B."/>
        </authorList>
    </citation>
    <scope>NUCLEOTIDE SEQUENCE [LARGE SCALE GENOMIC DNA]</scope>
    <source>
        <strain evidence="7">CBS 10737</strain>
    </source>
</reference>
<accession>A0A1B9IDT2</accession>
<evidence type="ECO:0000256" key="5">
    <source>
        <dbReference type="ARBA" id="ARBA00023274"/>
    </source>
</evidence>
<reference evidence="7" key="3">
    <citation type="submission" date="2016-07" db="EMBL/GenBank/DDBJ databases">
        <title>Evolution of pathogenesis and genome organization in the Tremellales.</title>
        <authorList>
            <person name="Cuomo C."/>
            <person name="Litvintseva A."/>
            <person name="Heitman J."/>
            <person name="Chen Y."/>
            <person name="Sun S."/>
            <person name="Springer D."/>
            <person name="Dromer F."/>
            <person name="Young S."/>
            <person name="Zeng Q."/>
            <person name="Chapman S."/>
            <person name="Gujja S."/>
            <person name="Saif S."/>
            <person name="Birren B."/>
        </authorList>
    </citation>
    <scope>NUCLEOTIDE SEQUENCE</scope>
    <source>
        <strain evidence="7">CBS 10737</strain>
    </source>
</reference>
<dbReference type="STRING" id="1296096.A0A1B9IDT2"/>
<evidence type="ECO:0000256" key="2">
    <source>
        <dbReference type="ARBA" id="ARBA00009083"/>
    </source>
</evidence>
<dbReference type="KEGG" id="kpin:30169258"/>
<feature type="compositionally biased region" description="Polar residues" evidence="6">
    <location>
        <begin position="1"/>
        <end position="10"/>
    </location>
</feature>
<dbReference type="FunFam" id="4.10.830.10:FF:000002">
    <property type="entry name" value="40S ribosomal protein S29"/>
    <property type="match status" value="1"/>
</dbReference>
<dbReference type="RefSeq" id="XP_019014803.1">
    <property type="nucleotide sequence ID" value="XM_019152665.1"/>
</dbReference>
<evidence type="ECO:0000313" key="8">
    <source>
        <dbReference type="EMBL" id="WWC66535.1"/>
    </source>
</evidence>
<dbReference type="InterPro" id="IPR018271">
    <property type="entry name" value="Ribosomal_uS14_CS"/>
</dbReference>
<dbReference type="GO" id="GO:0002181">
    <property type="term" value="P:cytoplasmic translation"/>
    <property type="evidence" value="ECO:0007669"/>
    <property type="project" value="TreeGrafter"/>
</dbReference>